<accession>A0A3P8VFV4</accession>
<evidence type="ECO:0000313" key="8">
    <source>
        <dbReference type="Proteomes" id="UP000265120"/>
    </source>
</evidence>
<dbReference type="AlphaFoldDB" id="A0A3P8VFV4"/>
<dbReference type="PANTHER" id="PTHR45752">
    <property type="entry name" value="LEUCINE-RICH REPEAT-CONTAINING"/>
    <property type="match status" value="1"/>
</dbReference>
<proteinExistence type="predicted"/>
<dbReference type="Pfam" id="PF13855">
    <property type="entry name" value="LRR_8"/>
    <property type="match status" value="1"/>
</dbReference>
<keyword evidence="1" id="KW-0433">Leucine-rich repeat</keyword>
<keyword evidence="8" id="KW-1185">Reference proteome</keyword>
<evidence type="ECO:0000256" key="1">
    <source>
        <dbReference type="ARBA" id="ARBA00022614"/>
    </source>
</evidence>
<reference evidence="7" key="3">
    <citation type="submission" date="2025-09" db="UniProtKB">
        <authorList>
            <consortium name="Ensembl"/>
        </authorList>
    </citation>
    <scope>IDENTIFICATION</scope>
</reference>
<feature type="domain" description="ZU5" evidence="6">
    <location>
        <begin position="556"/>
        <end position="688"/>
    </location>
</feature>
<feature type="site" description="Cleavage; by autolysis" evidence="3">
    <location>
        <begin position="546"/>
        <end position="547"/>
    </location>
</feature>
<dbReference type="InterPro" id="IPR019502">
    <property type="entry name" value="Peptidase_S68_pidd"/>
</dbReference>
<dbReference type="PRINTS" id="PR00019">
    <property type="entry name" value="LEURICHRPT"/>
</dbReference>
<dbReference type="Proteomes" id="UP000265120">
    <property type="component" value="Chromosome 6"/>
</dbReference>
<evidence type="ECO:0000256" key="4">
    <source>
        <dbReference type="SAM" id="MobiDB-lite"/>
    </source>
</evidence>
<dbReference type="OMA" id="YPGGCHR"/>
<evidence type="ECO:0000256" key="3">
    <source>
        <dbReference type="PIRSR" id="PIRSR619502-2"/>
    </source>
</evidence>
<sequence length="997" mass="109995">MERSWAKGTSPSGEDDNQTDNYANKRDRPEDEEVATPQTQLPETCVDTLAARLRSGLSLLNDEKFRRWSERCNLQSAGQGELLDLETDYSSAPPSSSSPISLTDTCGRSISSLSSASSTLCFSGVSSSSSSSSSVSLSPPLPPYVDVSAVLTDTRLTLDVYQGGAAVLARLWMSIPGQLRGLQYLRLGSEDKPGLDSALDVIPSLTNLRSLTIRGHCCYDSRGDPLPGLLTDLPSTLSCLSHLVHLDLSFNQLSGLPPCLLQLSSLTSLLLCHNQLSALPSDIDSLTSLNYLSVLGNQLVSLPVGLGQLKALRTLNVSNNFLQQLPEEIGSLEGLVELDVSYNKLTQLPETMGSLLSLRELTVYSNDLRTIPDCLNNLPLLKIDLRDNPLGKPPTPPPLPPTPDQPVTVPELHLACNQHSFCVSPAGCHVFLPGGAELLFPPGSVATTTRLEWIEKRPDRKWVLLEEHEILLSRPLELRPHGVSFLKAVEVCVPYHRKKKKEVVVRRFDGETWSILPTDLRRGSVGHASHPGGRPARLACCSVRQFSWFMAVSRPVKDSCSVSPAGALLVSSSDPGVKLTFPPDCTVETRSVTLQVLEVSMSEVQTLCGDHQTVVSPLICLSQTPNMHFLQSVKVQIPLPPGVTGHTVDMERLHLLHGDPAAQTWTDVTSQVSLQLTHLYAVFYVNHFSWYWLWYTTQQYVSGVARKVYQRLKQFRVQFLVLQRRTDLSQVLLQCLPCNKVESRIHSLSEQYDGPQPSDLCDLLEGEQFFAGFERGLDISTDRPDCVQGRLCFVFYSSLKNLKEVYICPAEGQKGPVRGQVSFYRGEIPNHLPEDVVKKRKGNDSQWLATLPLRLPALNSDNTYILDELQHPPLNLGDPESGYLTEANLLSISLQIGKDWRNIGINLGLSYQELDRIQYKHRDDLGAAVLDMLFLWARAQRTAGPGAVSELVAAMIQSGRKDIADEIEDIVSIGRRKYSANLQRLGLEAESPSLDEP</sequence>
<dbReference type="Pfam" id="PF00560">
    <property type="entry name" value="LRR_1"/>
    <property type="match status" value="1"/>
</dbReference>
<dbReference type="Ensembl" id="ENSCSET00000012269.1">
    <property type="protein sequence ID" value="ENSCSEP00000012126.1"/>
    <property type="gene ID" value="ENSCSEG00000007822.1"/>
</dbReference>
<dbReference type="InterPro" id="IPR011029">
    <property type="entry name" value="DEATH-like_dom_sf"/>
</dbReference>
<dbReference type="OrthoDB" id="676979at2759"/>
<dbReference type="FunFam" id="2.60.220.30:FF:000011">
    <property type="entry name" value="P53-induced death domain protein 1"/>
    <property type="match status" value="1"/>
</dbReference>
<dbReference type="PANTHER" id="PTHR45752:SF44">
    <property type="entry name" value="P53-INDUCED DEATH DOMAIN-CONTAINING PROTEIN 1"/>
    <property type="match status" value="1"/>
</dbReference>
<dbReference type="InParanoid" id="A0A3P8VFV4"/>
<evidence type="ECO:0000259" key="5">
    <source>
        <dbReference type="PROSITE" id="PS50017"/>
    </source>
</evidence>
<dbReference type="Gene3D" id="3.80.10.10">
    <property type="entry name" value="Ribonuclease Inhibitor"/>
    <property type="match status" value="1"/>
</dbReference>
<dbReference type="PROSITE" id="PS51145">
    <property type="entry name" value="ZU5"/>
    <property type="match status" value="1"/>
</dbReference>
<dbReference type="PROSITE" id="PS51450">
    <property type="entry name" value="LRR"/>
    <property type="match status" value="1"/>
</dbReference>
<dbReference type="Pfam" id="PF00531">
    <property type="entry name" value="Death"/>
    <property type="match status" value="1"/>
</dbReference>
<dbReference type="FunFam" id="3.80.10.10:FF:001086">
    <property type="entry name" value="P53-induced death domain protein 1"/>
    <property type="match status" value="1"/>
</dbReference>
<feature type="domain" description="Death" evidence="5">
    <location>
        <begin position="885"/>
        <end position="971"/>
    </location>
</feature>
<dbReference type="Gene3D" id="2.60.220.30">
    <property type="match status" value="2"/>
</dbReference>
<dbReference type="FunFam" id="1.10.533.10:FF:000088">
    <property type="entry name" value="P53-induced death domain protein 1"/>
    <property type="match status" value="1"/>
</dbReference>
<organism evidence="7 8">
    <name type="scientific">Cynoglossus semilaevis</name>
    <name type="common">Tongue sole</name>
    <dbReference type="NCBI Taxonomy" id="244447"/>
    <lineage>
        <taxon>Eukaryota</taxon>
        <taxon>Metazoa</taxon>
        <taxon>Chordata</taxon>
        <taxon>Craniata</taxon>
        <taxon>Vertebrata</taxon>
        <taxon>Euteleostomi</taxon>
        <taxon>Actinopterygii</taxon>
        <taxon>Neopterygii</taxon>
        <taxon>Teleostei</taxon>
        <taxon>Neoteleostei</taxon>
        <taxon>Acanthomorphata</taxon>
        <taxon>Carangaria</taxon>
        <taxon>Pleuronectiformes</taxon>
        <taxon>Pleuronectoidei</taxon>
        <taxon>Cynoglossidae</taxon>
        <taxon>Cynoglossinae</taxon>
        <taxon>Cynoglossus</taxon>
    </lineage>
</organism>
<dbReference type="GO" id="GO:0006915">
    <property type="term" value="P:apoptotic process"/>
    <property type="evidence" value="ECO:0007669"/>
    <property type="project" value="InterPro"/>
</dbReference>
<dbReference type="CTD" id="55367"/>
<dbReference type="SUPFAM" id="SSF52058">
    <property type="entry name" value="L domain-like"/>
    <property type="match status" value="1"/>
</dbReference>
<dbReference type="Pfam" id="PF10461">
    <property type="entry name" value="Peptidase_S68"/>
    <property type="match status" value="1"/>
</dbReference>
<evidence type="ECO:0000256" key="2">
    <source>
        <dbReference type="ARBA" id="ARBA00022737"/>
    </source>
</evidence>
<dbReference type="GeneTree" id="ENSGT00940000166188"/>
<dbReference type="InterPro" id="IPR003591">
    <property type="entry name" value="Leu-rich_rpt_typical-subtyp"/>
</dbReference>
<dbReference type="SMART" id="SM00369">
    <property type="entry name" value="LRR_TYP"/>
    <property type="match status" value="6"/>
</dbReference>
<dbReference type="STRING" id="244447.ENSCSEP00000012126"/>
<dbReference type="InterPro" id="IPR001611">
    <property type="entry name" value="Leu-rich_rpt"/>
</dbReference>
<dbReference type="InterPro" id="IPR050715">
    <property type="entry name" value="LRR-SigEffector_domain"/>
</dbReference>
<dbReference type="GeneID" id="103380278"/>
<dbReference type="Gene3D" id="1.10.533.10">
    <property type="entry name" value="Death Domain, Fas"/>
    <property type="match status" value="1"/>
</dbReference>
<dbReference type="RefSeq" id="XP_024911824.1">
    <property type="nucleotide sequence ID" value="XM_025056056.1"/>
</dbReference>
<protein>
    <submittedName>
        <fullName evidence="7">P53-induced death domain protein 1</fullName>
    </submittedName>
</protein>
<reference evidence="7 8" key="1">
    <citation type="journal article" date="2014" name="Nat. Genet.">
        <title>Whole-genome sequence of a flatfish provides insights into ZW sex chromosome evolution and adaptation to a benthic lifestyle.</title>
        <authorList>
            <person name="Chen S."/>
            <person name="Zhang G."/>
            <person name="Shao C."/>
            <person name="Huang Q."/>
            <person name="Liu G."/>
            <person name="Zhang P."/>
            <person name="Song W."/>
            <person name="An N."/>
            <person name="Chalopin D."/>
            <person name="Volff J.N."/>
            <person name="Hong Y."/>
            <person name="Li Q."/>
            <person name="Sha Z."/>
            <person name="Zhou H."/>
            <person name="Xie M."/>
            <person name="Yu Q."/>
            <person name="Liu Y."/>
            <person name="Xiang H."/>
            <person name="Wang N."/>
            <person name="Wu K."/>
            <person name="Yang C."/>
            <person name="Zhou Q."/>
            <person name="Liao X."/>
            <person name="Yang L."/>
            <person name="Hu Q."/>
            <person name="Zhang J."/>
            <person name="Meng L."/>
            <person name="Jin L."/>
            <person name="Tian Y."/>
            <person name="Lian J."/>
            <person name="Yang J."/>
            <person name="Miao G."/>
            <person name="Liu S."/>
            <person name="Liang Z."/>
            <person name="Yan F."/>
            <person name="Li Y."/>
            <person name="Sun B."/>
            <person name="Zhang H."/>
            <person name="Zhang J."/>
            <person name="Zhu Y."/>
            <person name="Du M."/>
            <person name="Zhao Y."/>
            <person name="Schartl M."/>
            <person name="Tang Q."/>
            <person name="Wang J."/>
        </authorList>
    </citation>
    <scope>NUCLEOTIDE SEQUENCE</scope>
</reference>
<keyword evidence="2" id="KW-0677">Repeat</keyword>
<reference evidence="7" key="2">
    <citation type="submission" date="2025-08" db="UniProtKB">
        <authorList>
            <consortium name="Ensembl"/>
        </authorList>
    </citation>
    <scope>IDENTIFICATION</scope>
</reference>
<feature type="site" description="Cleavage; by autolysis" evidence="3">
    <location>
        <begin position="688"/>
        <end position="689"/>
    </location>
</feature>
<dbReference type="SUPFAM" id="SSF47986">
    <property type="entry name" value="DEATH domain"/>
    <property type="match status" value="1"/>
</dbReference>
<dbReference type="InterPro" id="IPR032675">
    <property type="entry name" value="LRR_dom_sf"/>
</dbReference>
<dbReference type="SMART" id="SM00364">
    <property type="entry name" value="LRR_BAC"/>
    <property type="match status" value="6"/>
</dbReference>
<evidence type="ECO:0000313" key="7">
    <source>
        <dbReference type="Ensembl" id="ENSCSEP00000012126.1"/>
    </source>
</evidence>
<dbReference type="InterPro" id="IPR000488">
    <property type="entry name" value="Death_dom"/>
</dbReference>
<dbReference type="GO" id="GO:0007165">
    <property type="term" value="P:signal transduction"/>
    <property type="evidence" value="ECO:0007669"/>
    <property type="project" value="InterPro"/>
</dbReference>
<dbReference type="InterPro" id="IPR000906">
    <property type="entry name" value="ZU5_dom"/>
</dbReference>
<dbReference type="Pfam" id="PF00791">
    <property type="entry name" value="ZU5"/>
    <property type="match status" value="1"/>
</dbReference>
<evidence type="ECO:0000259" key="6">
    <source>
        <dbReference type="PROSITE" id="PS51145"/>
    </source>
</evidence>
<dbReference type="KEGG" id="csem:103380278"/>
<dbReference type="GO" id="GO:0006974">
    <property type="term" value="P:DNA damage response"/>
    <property type="evidence" value="ECO:0007669"/>
    <property type="project" value="InterPro"/>
</dbReference>
<dbReference type="PROSITE" id="PS50017">
    <property type="entry name" value="DEATH_DOMAIN"/>
    <property type="match status" value="1"/>
</dbReference>
<name>A0A3P8VFV4_CYNSE</name>
<feature type="region of interest" description="Disordered" evidence="4">
    <location>
        <begin position="1"/>
        <end position="42"/>
    </location>
</feature>